<name>A0AA35XNF3_GEOBA</name>
<dbReference type="PANTHER" id="PTHR45792:SF8">
    <property type="entry name" value="DIACYLGLYCEROL LIPASE-ALPHA"/>
    <property type="match status" value="1"/>
</dbReference>
<keyword evidence="18" id="KW-1185">Reference proteome</keyword>
<evidence type="ECO:0000256" key="3">
    <source>
        <dbReference type="ARBA" id="ARBA00022475"/>
    </source>
</evidence>
<evidence type="ECO:0000256" key="11">
    <source>
        <dbReference type="ARBA" id="ARBA00023098"/>
    </source>
</evidence>
<evidence type="ECO:0000313" key="17">
    <source>
        <dbReference type="EMBL" id="CAI8058332.1"/>
    </source>
</evidence>
<dbReference type="GO" id="GO:0005886">
    <property type="term" value="C:plasma membrane"/>
    <property type="evidence" value="ECO:0007669"/>
    <property type="project" value="UniProtKB-SubCell"/>
</dbReference>
<keyword evidence="6" id="KW-0479">Metal-binding</keyword>
<evidence type="ECO:0000256" key="2">
    <source>
        <dbReference type="ARBA" id="ARBA00004651"/>
    </source>
</evidence>
<evidence type="ECO:0000256" key="7">
    <source>
        <dbReference type="ARBA" id="ARBA00022801"/>
    </source>
</evidence>
<keyword evidence="11" id="KW-0443">Lipid metabolism</keyword>
<dbReference type="SUPFAM" id="SSF53474">
    <property type="entry name" value="alpha/beta-Hydrolases"/>
    <property type="match status" value="1"/>
</dbReference>
<dbReference type="GO" id="GO:0016298">
    <property type="term" value="F:lipase activity"/>
    <property type="evidence" value="ECO:0007669"/>
    <property type="project" value="TreeGrafter"/>
</dbReference>
<dbReference type="Pfam" id="PF01764">
    <property type="entry name" value="Lipase_3"/>
    <property type="match status" value="1"/>
</dbReference>
<reference evidence="17" key="1">
    <citation type="submission" date="2023-03" db="EMBL/GenBank/DDBJ databases">
        <authorList>
            <person name="Steffen K."/>
            <person name="Cardenas P."/>
        </authorList>
    </citation>
    <scope>NUCLEOTIDE SEQUENCE</scope>
</reference>
<evidence type="ECO:0000256" key="14">
    <source>
        <dbReference type="ARBA" id="ARBA00026104"/>
    </source>
</evidence>
<dbReference type="CDD" id="cd00519">
    <property type="entry name" value="Lipase_3"/>
    <property type="match status" value="1"/>
</dbReference>
<evidence type="ECO:0000313" key="18">
    <source>
        <dbReference type="Proteomes" id="UP001174909"/>
    </source>
</evidence>
<protein>
    <recommendedName>
        <fullName evidence="14">sn-1-specific diacylglycerol lipase</fullName>
        <ecNumber evidence="14">3.1.1.116</ecNumber>
    </recommendedName>
</protein>
<organism evidence="17 18">
    <name type="scientific">Geodia barretti</name>
    <name type="common">Barrett's horny sponge</name>
    <dbReference type="NCBI Taxonomy" id="519541"/>
    <lineage>
        <taxon>Eukaryota</taxon>
        <taxon>Metazoa</taxon>
        <taxon>Porifera</taxon>
        <taxon>Demospongiae</taxon>
        <taxon>Heteroscleromorpha</taxon>
        <taxon>Tetractinellida</taxon>
        <taxon>Astrophorina</taxon>
        <taxon>Geodiidae</taxon>
        <taxon>Geodia</taxon>
    </lineage>
</organism>
<proteinExistence type="predicted"/>
<sequence>MQDAARALHTVFGDLDIVPSDVVAGLILLKRDQRRKRENCSCPVCLKHQEGSCEVIIKDLRELTFDYMPKCQKPEDYVRQKQRPFNFDDPLERALFEDVHHYMGYSMGMYGWSLHVFQNPLTGLFHLAANTCCRCSYRCTHPRAGVDIVNDDMCLCGLATMRIQTKRSEEDIVYASYQNDIYQIPFSIAVDHERKTVVLSVRGTLSIKDVLTDVSVSMVKVRIPGIESDELYIHNGMYRTAQWIKSQVHTRQKGEREVQTISESRENLAEDRKEGETCPDKGGKKSESGGEGKQILRTTMQKYWDYKLVVTGHSLGAGAASILSVLLKPAYPHLRCFAYSPPGCIFSLPVAQHSESFITSTVLGNDMISRVSFRALLYMKRQVEHLLTNCHKPKSQVLFQGPKAERIFSKVTEDPTVSLDDVKDHLIPDQNPLGIREIVFAKKFAKKVKQNMQRKKTLHLYVTNINGGDHIASFPPGRILHMELTRKAKPLFLGLCYPNEMKLTWKSFEDLSTISVDKGMVEDHLPTSVMAGLKRIKVQYIGHRYDPKETERIRIDAHEKYRQRATALRRRKYTAGESFEGGDDGSSGTVDVAVTLEEERPNGDSSGHRPQGAKAQALGKPKATHTTFFGQPEEIALEMVTR</sequence>
<accession>A0AA35XNF3</accession>
<feature type="domain" description="Fungal lipase-type" evidence="16">
    <location>
        <begin position="294"/>
        <end position="373"/>
    </location>
</feature>
<dbReference type="AlphaFoldDB" id="A0AA35XNF3"/>
<comment type="cofactor">
    <cofactor evidence="1">
        <name>Ca(2+)</name>
        <dbReference type="ChEBI" id="CHEBI:29108"/>
    </cofactor>
</comment>
<gene>
    <name evidence="17" type="ORF">GBAR_LOCUS31710</name>
</gene>
<dbReference type="EC" id="3.1.1.116" evidence="14"/>
<evidence type="ECO:0000256" key="4">
    <source>
        <dbReference type="ARBA" id="ARBA00022553"/>
    </source>
</evidence>
<evidence type="ECO:0000259" key="16">
    <source>
        <dbReference type="Pfam" id="PF01764"/>
    </source>
</evidence>
<dbReference type="InterPro" id="IPR052214">
    <property type="entry name" value="DAG_Lipase-Related"/>
</dbReference>
<dbReference type="Proteomes" id="UP001174909">
    <property type="component" value="Unassembled WGS sequence"/>
</dbReference>
<dbReference type="Gene3D" id="3.40.50.1820">
    <property type="entry name" value="alpha/beta hydrolase"/>
    <property type="match status" value="1"/>
</dbReference>
<dbReference type="GO" id="GO:0019369">
    <property type="term" value="P:arachidonate metabolic process"/>
    <property type="evidence" value="ECO:0007669"/>
    <property type="project" value="TreeGrafter"/>
</dbReference>
<dbReference type="PANTHER" id="PTHR45792">
    <property type="entry name" value="DIACYLGLYCEROL LIPASE HOMOLOG-RELATED"/>
    <property type="match status" value="1"/>
</dbReference>
<feature type="region of interest" description="Disordered" evidence="15">
    <location>
        <begin position="599"/>
        <end position="624"/>
    </location>
</feature>
<keyword evidence="3" id="KW-1003">Cell membrane</keyword>
<dbReference type="EMBL" id="CASHTH010004504">
    <property type="protein sequence ID" value="CAI8058332.1"/>
    <property type="molecule type" value="Genomic_DNA"/>
</dbReference>
<evidence type="ECO:0000256" key="1">
    <source>
        <dbReference type="ARBA" id="ARBA00001913"/>
    </source>
</evidence>
<dbReference type="GO" id="GO:0046340">
    <property type="term" value="P:diacylglycerol catabolic process"/>
    <property type="evidence" value="ECO:0007669"/>
    <property type="project" value="TreeGrafter"/>
</dbReference>
<comment type="subcellular location">
    <subcellularLocation>
        <location evidence="2">Cell membrane</location>
        <topology evidence="2">Multi-pass membrane protein</topology>
    </subcellularLocation>
</comment>
<keyword evidence="7" id="KW-0378">Hydrolase</keyword>
<dbReference type="GO" id="GO:0046872">
    <property type="term" value="F:metal ion binding"/>
    <property type="evidence" value="ECO:0007669"/>
    <property type="project" value="UniProtKB-KW"/>
</dbReference>
<evidence type="ECO:0000256" key="5">
    <source>
        <dbReference type="ARBA" id="ARBA00022692"/>
    </source>
</evidence>
<comment type="caution">
    <text evidence="17">The sequence shown here is derived from an EMBL/GenBank/DDBJ whole genome shotgun (WGS) entry which is preliminary data.</text>
</comment>
<keyword evidence="12" id="KW-0472">Membrane</keyword>
<evidence type="ECO:0000256" key="6">
    <source>
        <dbReference type="ARBA" id="ARBA00022723"/>
    </source>
</evidence>
<dbReference type="InterPro" id="IPR029058">
    <property type="entry name" value="AB_hydrolase_fold"/>
</dbReference>
<evidence type="ECO:0000256" key="12">
    <source>
        <dbReference type="ARBA" id="ARBA00023136"/>
    </source>
</evidence>
<dbReference type="InterPro" id="IPR002921">
    <property type="entry name" value="Fungal_lipase-type"/>
</dbReference>
<keyword evidence="5" id="KW-0812">Transmembrane</keyword>
<feature type="compositionally biased region" description="Basic and acidic residues" evidence="15">
    <location>
        <begin position="254"/>
        <end position="290"/>
    </location>
</feature>
<keyword evidence="8" id="KW-0106">Calcium</keyword>
<keyword evidence="4" id="KW-0597">Phosphoprotein</keyword>
<comment type="catalytic activity">
    <reaction evidence="13">
        <text>a 1,2-diacyl-sn-glycerol + H2O = a 2-acylglycerol + a fatty acid + H(+)</text>
        <dbReference type="Rhea" id="RHEA:33275"/>
        <dbReference type="ChEBI" id="CHEBI:15377"/>
        <dbReference type="ChEBI" id="CHEBI:15378"/>
        <dbReference type="ChEBI" id="CHEBI:17389"/>
        <dbReference type="ChEBI" id="CHEBI:17815"/>
        <dbReference type="ChEBI" id="CHEBI:28868"/>
        <dbReference type="EC" id="3.1.1.116"/>
    </reaction>
    <physiologicalReaction direction="left-to-right" evidence="13">
        <dbReference type="Rhea" id="RHEA:33276"/>
    </physiologicalReaction>
</comment>
<evidence type="ECO:0000256" key="15">
    <source>
        <dbReference type="SAM" id="MobiDB-lite"/>
    </source>
</evidence>
<evidence type="ECO:0000256" key="8">
    <source>
        <dbReference type="ARBA" id="ARBA00022837"/>
    </source>
</evidence>
<keyword evidence="10" id="KW-1133">Transmembrane helix</keyword>
<evidence type="ECO:0000256" key="10">
    <source>
        <dbReference type="ARBA" id="ARBA00022989"/>
    </source>
</evidence>
<keyword evidence="9" id="KW-0442">Lipid degradation</keyword>
<feature type="region of interest" description="Disordered" evidence="15">
    <location>
        <begin position="254"/>
        <end position="292"/>
    </location>
</feature>
<evidence type="ECO:0000256" key="9">
    <source>
        <dbReference type="ARBA" id="ARBA00022963"/>
    </source>
</evidence>
<evidence type="ECO:0000256" key="13">
    <source>
        <dbReference type="ARBA" id="ARBA00024531"/>
    </source>
</evidence>